<dbReference type="Proteomes" id="UP001458946">
    <property type="component" value="Unassembled WGS sequence"/>
</dbReference>
<evidence type="ECO:0000313" key="2">
    <source>
        <dbReference type="Proteomes" id="UP001458946"/>
    </source>
</evidence>
<name>A0ABP9VGW3_9DEIO</name>
<organism evidence="1 2">
    <name type="scientific">Deinococcus xinjiangensis</name>
    <dbReference type="NCBI Taxonomy" id="457454"/>
    <lineage>
        <taxon>Bacteria</taxon>
        <taxon>Thermotogati</taxon>
        <taxon>Deinococcota</taxon>
        <taxon>Deinococci</taxon>
        <taxon>Deinococcales</taxon>
        <taxon>Deinococcaceae</taxon>
        <taxon>Deinococcus</taxon>
    </lineage>
</organism>
<evidence type="ECO:0000313" key="1">
    <source>
        <dbReference type="EMBL" id="GAA5502583.1"/>
    </source>
</evidence>
<comment type="caution">
    <text evidence="1">The sequence shown here is derived from an EMBL/GenBank/DDBJ whole genome shotgun (WGS) entry which is preliminary data.</text>
</comment>
<proteinExistence type="predicted"/>
<gene>
    <name evidence="1" type="ORF">Dxin01_02327</name>
</gene>
<keyword evidence="2" id="KW-1185">Reference proteome</keyword>
<sequence length="393" mass="43505">MLRGMDIAERYIRLAHGLAAHIDGLVDAYFGPPEWAETTKRDPKRLLLEAADLLSALDDVPDAARREWLRAQAAALQTHARLLSGENIPFAEEVRGLYDIAPLGAELAELDVALKAFEDSVGGTGPLLERLEALRAKVTVPDGDVLRVAQPILAELRKRTAEKFGLPDGENFSIQLVKDKPWGGYNWPLGNLQSRIDLNTDFPVRLTALPDLLAHEGYAGHHTEHASKEARLVRENGWQEHQMQLMLTPECVVSEGIAMNALEMLMPREEVETWLSGELAQLAGLDPDDILALLKVSAAQEKIRHVSGTAALMLLGEGRPEKEVQDFLAHYSSSTPQRAAQSLRFIRTYRGYIYTYSVGHKLVRDYVAAKGTAGFKALLQEPLTPEQLRRGGM</sequence>
<protein>
    <recommendedName>
        <fullName evidence="3">DUF885 domain-containing protein</fullName>
    </recommendedName>
</protein>
<dbReference type="EMBL" id="BAABRN010000026">
    <property type="protein sequence ID" value="GAA5502583.1"/>
    <property type="molecule type" value="Genomic_DNA"/>
</dbReference>
<reference evidence="1 2" key="1">
    <citation type="submission" date="2024-02" db="EMBL/GenBank/DDBJ databases">
        <title>Deinococcus xinjiangensis NBRC 107630.</title>
        <authorList>
            <person name="Ichikawa N."/>
            <person name="Katano-Makiyama Y."/>
            <person name="Hidaka K."/>
        </authorList>
    </citation>
    <scope>NUCLEOTIDE SEQUENCE [LARGE SCALE GENOMIC DNA]</scope>
    <source>
        <strain evidence="1 2">NBRC 107630</strain>
    </source>
</reference>
<accession>A0ABP9VGW3</accession>
<evidence type="ECO:0008006" key="3">
    <source>
        <dbReference type="Google" id="ProtNLM"/>
    </source>
</evidence>